<feature type="transmembrane region" description="Helical" evidence="2">
    <location>
        <begin position="150"/>
        <end position="168"/>
    </location>
</feature>
<evidence type="ECO:0000313" key="4">
    <source>
        <dbReference type="EMBL" id="RAI39935.1"/>
    </source>
</evidence>
<keyword evidence="2" id="KW-0812">Transmembrane</keyword>
<evidence type="ECO:0000313" key="5">
    <source>
        <dbReference type="Proteomes" id="UP000248863"/>
    </source>
</evidence>
<dbReference type="AlphaFoldDB" id="A0A327KRF7"/>
<dbReference type="Gene3D" id="3.20.20.140">
    <property type="entry name" value="Metal-dependent hydrolases"/>
    <property type="match status" value="1"/>
</dbReference>
<keyword evidence="5" id="KW-1185">Reference proteome</keyword>
<reference evidence="4 5" key="1">
    <citation type="submission" date="2017-07" db="EMBL/GenBank/DDBJ databases">
        <title>Draft Genome Sequences of Select Purple Nonsulfur Bacteria.</title>
        <authorList>
            <person name="Lasarre B."/>
            <person name="Mckinlay J.B."/>
        </authorList>
    </citation>
    <scope>NUCLEOTIDE SEQUENCE [LARGE SCALE GENOMIC DNA]</scope>
    <source>
        <strain evidence="4 5">DSM 11907</strain>
    </source>
</reference>
<evidence type="ECO:0000259" key="3">
    <source>
        <dbReference type="Pfam" id="PF07969"/>
    </source>
</evidence>
<dbReference type="EMBL" id="NPEU01000056">
    <property type="protein sequence ID" value="RAI39935.1"/>
    <property type="molecule type" value="Genomic_DNA"/>
</dbReference>
<feature type="compositionally biased region" description="Low complexity" evidence="1">
    <location>
        <begin position="63"/>
        <end position="72"/>
    </location>
</feature>
<dbReference type="Gene3D" id="3.10.310.70">
    <property type="match status" value="1"/>
</dbReference>
<dbReference type="SUPFAM" id="SSF51338">
    <property type="entry name" value="Composite domain of metallo-dependent hydrolases"/>
    <property type="match status" value="1"/>
</dbReference>
<dbReference type="CDD" id="cd01300">
    <property type="entry name" value="YtcJ_like"/>
    <property type="match status" value="1"/>
</dbReference>
<dbReference type="Gene3D" id="2.30.40.10">
    <property type="entry name" value="Urease, subunit C, domain 1"/>
    <property type="match status" value="1"/>
</dbReference>
<keyword evidence="2" id="KW-0472">Membrane</keyword>
<dbReference type="InterPro" id="IPR013108">
    <property type="entry name" value="Amidohydro_3"/>
</dbReference>
<dbReference type="Pfam" id="PF07969">
    <property type="entry name" value="Amidohydro_3"/>
    <property type="match status" value="1"/>
</dbReference>
<protein>
    <recommendedName>
        <fullName evidence="3">Amidohydrolase 3 domain-containing protein</fullName>
    </recommendedName>
</protein>
<keyword evidence="2" id="KW-1133">Transmembrane helix</keyword>
<dbReference type="InterPro" id="IPR032466">
    <property type="entry name" value="Metal_Hydrolase"/>
</dbReference>
<dbReference type="InterPro" id="IPR033932">
    <property type="entry name" value="YtcJ-like"/>
</dbReference>
<accession>A0A327KRF7</accession>
<comment type="caution">
    <text evidence="4">The sequence shown here is derived from an EMBL/GenBank/DDBJ whole genome shotgun (WGS) entry which is preliminary data.</text>
</comment>
<organism evidence="4 5">
    <name type="scientific">Rhodoplanes elegans</name>
    <dbReference type="NCBI Taxonomy" id="29408"/>
    <lineage>
        <taxon>Bacteria</taxon>
        <taxon>Pseudomonadati</taxon>
        <taxon>Pseudomonadota</taxon>
        <taxon>Alphaproteobacteria</taxon>
        <taxon>Hyphomicrobiales</taxon>
        <taxon>Nitrobacteraceae</taxon>
        <taxon>Rhodoplanes</taxon>
    </lineage>
</organism>
<gene>
    <name evidence="4" type="ORF">CH338_07785</name>
</gene>
<dbReference type="PANTHER" id="PTHR22642:SF21">
    <property type="entry name" value="PERIPLASMIC PROTEIN"/>
    <property type="match status" value="1"/>
</dbReference>
<dbReference type="InterPro" id="IPR011059">
    <property type="entry name" value="Metal-dep_hydrolase_composite"/>
</dbReference>
<evidence type="ECO:0000256" key="2">
    <source>
        <dbReference type="SAM" id="Phobius"/>
    </source>
</evidence>
<sequence>MAVGCAAEGRRGAGEQLGVRGHLGMDLHADDHLEVAGGALDQLRRLHRCVHVRLVCLAGAARPGSRPGAARCPRAREGGAWSMSHSVTECRRPLQGSAPHRDRSARGRGMPVPRGGSDCRARSRSLSSIPTRKFNIVEDVRMHPRHATRVLAVGLLAGTAALAAPAIAQTAAPGASSPGAAPSAAPASAAPRTADTILTNGKIVTVDDRFTIVPALAIAGERIVATGSAADIEALKTPQTRVIDLGGKTVIPGLIDNHAHFMRAAEYWDREVRLDGITSRNEALAMIAAKAKASKPGELVLSLGGWSEEQFTDQPGGFTKAELDEAAPNNPVVLQVIYFRIYANSAALKALGITGETPDPRNGKIEKDTSGQPTGVLNGGGAVAWTLGRLGEVSKETSVENARALMRDLNRMGITAYQEMGGRAFNAGHLEAFRTVWERKQMTVRAFYNIWQEPTSAEGVDKALAVIAGLKPFQGDDWLDHTGYGETVYFPLHDNLLARGASPTPENMAQWRRIAQAVADKGMHLNVHAQLRGTIEAFLTEIEAINAVKPVKGLRWTMSHGDQLEPQDIARMKRLGMHVQLHSRPTVQGALMLKVHGDRTYAMPPLRLVQDSGIPWGLGSDATAVTPTSPFTTLHWAVTGEMVGGRKVLKETITREEALIAHTRSNAAFLFQEGNLGSLAPGKYADLVVLDRDYLTVPASEIKDLKPVMTIVGGKVVHEAGK</sequence>
<name>A0A327KRF7_9BRAD</name>
<evidence type="ECO:0000256" key="1">
    <source>
        <dbReference type="SAM" id="MobiDB-lite"/>
    </source>
</evidence>
<dbReference type="SUPFAM" id="SSF51556">
    <property type="entry name" value="Metallo-dependent hydrolases"/>
    <property type="match status" value="1"/>
</dbReference>
<feature type="domain" description="Amidohydrolase 3" evidence="3">
    <location>
        <begin position="241"/>
        <end position="718"/>
    </location>
</feature>
<dbReference type="Proteomes" id="UP000248863">
    <property type="component" value="Unassembled WGS sequence"/>
</dbReference>
<dbReference type="PANTHER" id="PTHR22642">
    <property type="entry name" value="IMIDAZOLONEPROPIONASE"/>
    <property type="match status" value="1"/>
</dbReference>
<feature type="region of interest" description="Disordered" evidence="1">
    <location>
        <begin position="172"/>
        <end position="191"/>
    </location>
</feature>
<proteinExistence type="predicted"/>
<dbReference type="GO" id="GO:0016810">
    <property type="term" value="F:hydrolase activity, acting on carbon-nitrogen (but not peptide) bonds"/>
    <property type="evidence" value="ECO:0007669"/>
    <property type="project" value="InterPro"/>
</dbReference>
<feature type="region of interest" description="Disordered" evidence="1">
    <location>
        <begin position="63"/>
        <end position="126"/>
    </location>
</feature>